<proteinExistence type="predicted"/>
<organism evidence="1 2">
    <name type="scientific">Acidisoma cellulosilyticum</name>
    <dbReference type="NCBI Taxonomy" id="2802395"/>
    <lineage>
        <taxon>Bacteria</taxon>
        <taxon>Pseudomonadati</taxon>
        <taxon>Pseudomonadota</taxon>
        <taxon>Alphaproteobacteria</taxon>
        <taxon>Acetobacterales</taxon>
        <taxon>Acidocellaceae</taxon>
        <taxon>Acidisoma</taxon>
    </lineage>
</organism>
<evidence type="ECO:0000313" key="1">
    <source>
        <dbReference type="EMBL" id="MCB8883354.1"/>
    </source>
</evidence>
<reference evidence="1 2" key="1">
    <citation type="journal article" date="2021" name="Microorganisms">
        <title>Acidisoma silvae sp. nov. and Acidisomacellulosilytica sp. nov., Two Acidophilic Bacteria Isolated from Decaying Wood, Hydrolyzing Cellulose and Producing Poly-3-hydroxybutyrate.</title>
        <authorList>
            <person name="Mieszkin S."/>
            <person name="Pouder E."/>
            <person name="Uroz S."/>
            <person name="Simon-Colin C."/>
            <person name="Alain K."/>
        </authorList>
    </citation>
    <scope>NUCLEOTIDE SEQUENCE [LARGE SCALE GENOMIC DNA]</scope>
    <source>
        <strain evidence="1 2">HW T5.17</strain>
    </source>
</reference>
<name>A0A963Z5S1_9PROT</name>
<protein>
    <submittedName>
        <fullName evidence="1">Uncharacterized protein</fullName>
    </submittedName>
</protein>
<dbReference type="Proteomes" id="UP000721844">
    <property type="component" value="Unassembled WGS sequence"/>
</dbReference>
<dbReference type="EMBL" id="JAESVA010000012">
    <property type="protein sequence ID" value="MCB8883354.1"/>
    <property type="molecule type" value="Genomic_DNA"/>
</dbReference>
<gene>
    <name evidence="1" type="ORF">ACELLULO517_24105</name>
</gene>
<accession>A0A963Z5S1</accession>
<keyword evidence="2" id="KW-1185">Reference proteome</keyword>
<dbReference type="AlphaFoldDB" id="A0A963Z5S1"/>
<evidence type="ECO:0000313" key="2">
    <source>
        <dbReference type="Proteomes" id="UP000721844"/>
    </source>
</evidence>
<sequence>MAKPVAQNDDKKNAATLTWVAPMAGVAWATGVASKVLIPVPFTKLPNLPKGLLLSLYPPPDYKGSTCTIFIRNPEDAHHGSPGLRLDYDYNKSTKKVDYHWNVDGGGRARARFPNITNHMPVGLKGAVIYKAAKAFRIGGKIFFLSGALLDGISILTADRPFRRSFQVLSAWELSEYLAVEAGQIGAGLGTMVEPGFGTAIGGGIGALAGGFFGYFTAEAAAGYVYDFAEGTRFKSMPEVFTQP</sequence>
<dbReference type="RefSeq" id="WP_227310005.1">
    <property type="nucleotide sequence ID" value="NZ_JAESVA010000012.1"/>
</dbReference>
<comment type="caution">
    <text evidence="1">The sequence shown here is derived from an EMBL/GenBank/DDBJ whole genome shotgun (WGS) entry which is preliminary data.</text>
</comment>